<organism evidence="7 8">
    <name type="scientific">Candidatus Shapirobacteria bacterium CG10_big_fil_rev_8_21_14_0_10_40_9</name>
    <dbReference type="NCBI Taxonomy" id="1974888"/>
    <lineage>
        <taxon>Bacteria</taxon>
        <taxon>Candidatus Shapironibacteriota</taxon>
    </lineage>
</organism>
<dbReference type="SUPFAM" id="SSF49367">
    <property type="entry name" value="Superoxide reductase-like"/>
    <property type="match status" value="1"/>
</dbReference>
<dbReference type="Pfam" id="PF01880">
    <property type="entry name" value="Desulfoferrodox"/>
    <property type="match status" value="1"/>
</dbReference>
<keyword evidence="2" id="KW-0813">Transport</keyword>
<evidence type="ECO:0000313" key="8">
    <source>
        <dbReference type="Proteomes" id="UP000231474"/>
    </source>
</evidence>
<comment type="similarity">
    <text evidence="1">Belongs to the desulfoferrodoxin family.</text>
</comment>
<dbReference type="Gene3D" id="2.60.40.730">
    <property type="entry name" value="SOR catalytic domain"/>
    <property type="match status" value="1"/>
</dbReference>
<dbReference type="InterPro" id="IPR002742">
    <property type="entry name" value="Desulfoferrodoxin_Fe-bd_dom"/>
</dbReference>
<keyword evidence="3" id="KW-0479">Metal-binding</keyword>
<dbReference type="InterPro" id="IPR036073">
    <property type="entry name" value="Desulfoferrodoxin_Fe-bd_dom_sf"/>
</dbReference>
<name>A0A2M8L3R1_9BACT</name>
<reference evidence="8" key="1">
    <citation type="submission" date="2017-09" db="EMBL/GenBank/DDBJ databases">
        <title>Depth-based differentiation of microbial function through sediment-hosted aquifers and enrichment of novel symbionts in the deep terrestrial subsurface.</title>
        <authorList>
            <person name="Probst A.J."/>
            <person name="Ladd B."/>
            <person name="Jarett J.K."/>
            <person name="Geller-Mcgrath D.E."/>
            <person name="Sieber C.M.K."/>
            <person name="Emerson J.B."/>
            <person name="Anantharaman K."/>
            <person name="Thomas B.C."/>
            <person name="Malmstrom R."/>
            <person name="Stieglmeier M."/>
            <person name="Klingl A."/>
            <person name="Woyke T."/>
            <person name="Ryan C.M."/>
            <person name="Banfield J.F."/>
        </authorList>
    </citation>
    <scope>NUCLEOTIDE SEQUENCE [LARGE SCALE GENOMIC DNA]</scope>
</reference>
<sequence>MTNAQRPKDPDNLTELEAVHFPQIDIINQKVGQKFVFRVRVGVTPHVMTPEHLIMWIEAFYGNRPVGKVFLKPHSASSGQAGDEPKAEFTVAGKAGEKIKAYEFCNLHGLWVNEVDVNF</sequence>
<evidence type="ECO:0000256" key="1">
    <source>
        <dbReference type="ARBA" id="ARBA00005941"/>
    </source>
</evidence>
<keyword evidence="5" id="KW-0408">Iron</keyword>
<protein>
    <submittedName>
        <fullName evidence="7">Superoxide reductase</fullName>
    </submittedName>
</protein>
<dbReference type="EMBL" id="PFEK01000033">
    <property type="protein sequence ID" value="PJE67561.1"/>
    <property type="molecule type" value="Genomic_DNA"/>
</dbReference>
<dbReference type="Proteomes" id="UP000231474">
    <property type="component" value="Unassembled WGS sequence"/>
</dbReference>
<keyword evidence="4" id="KW-0249">Electron transport</keyword>
<dbReference type="AlphaFoldDB" id="A0A2M8L3R1"/>
<feature type="domain" description="Desulfoferrodoxin ferrous iron-binding" evidence="6">
    <location>
        <begin position="15"/>
        <end position="113"/>
    </location>
</feature>
<evidence type="ECO:0000256" key="2">
    <source>
        <dbReference type="ARBA" id="ARBA00022448"/>
    </source>
</evidence>
<dbReference type="PANTHER" id="PTHR36541">
    <property type="entry name" value="SUPEROXIDE REDUCTASE-RELATED"/>
    <property type="match status" value="1"/>
</dbReference>
<evidence type="ECO:0000256" key="5">
    <source>
        <dbReference type="ARBA" id="ARBA00023004"/>
    </source>
</evidence>
<dbReference type="CDD" id="cd00524">
    <property type="entry name" value="SORL"/>
    <property type="match status" value="1"/>
</dbReference>
<dbReference type="GO" id="GO:0005506">
    <property type="term" value="F:iron ion binding"/>
    <property type="evidence" value="ECO:0007669"/>
    <property type="project" value="InterPro"/>
</dbReference>
<gene>
    <name evidence="7" type="ORF">COU95_01750</name>
</gene>
<evidence type="ECO:0000256" key="3">
    <source>
        <dbReference type="ARBA" id="ARBA00022723"/>
    </source>
</evidence>
<dbReference type="GO" id="GO:0016491">
    <property type="term" value="F:oxidoreductase activity"/>
    <property type="evidence" value="ECO:0007669"/>
    <property type="project" value="InterPro"/>
</dbReference>
<evidence type="ECO:0000256" key="4">
    <source>
        <dbReference type="ARBA" id="ARBA00022982"/>
    </source>
</evidence>
<proteinExistence type="inferred from homology"/>
<dbReference type="PANTHER" id="PTHR36541:SF1">
    <property type="entry name" value="SUPEROXIDE REDUCTASE-RELATED"/>
    <property type="match status" value="1"/>
</dbReference>
<accession>A0A2M8L3R1</accession>
<evidence type="ECO:0000313" key="7">
    <source>
        <dbReference type="EMBL" id="PJE67561.1"/>
    </source>
</evidence>
<dbReference type="InterPro" id="IPR051233">
    <property type="entry name" value="Desulfoferrodoxin_SOR"/>
</dbReference>
<evidence type="ECO:0000259" key="6">
    <source>
        <dbReference type="Pfam" id="PF01880"/>
    </source>
</evidence>
<comment type="caution">
    <text evidence="7">The sequence shown here is derived from an EMBL/GenBank/DDBJ whole genome shotgun (WGS) entry which is preliminary data.</text>
</comment>